<sequence length="613" mass="70037">MKFVKNSINFSNMYVVEAKGTAGGICVFWKDSISFQQVEFNKNLIAIKVFDTLSDWLLVGFYGPPYFSKKRKAWENLMALLNSCNSPWVCIGDFNFTTSDNEMLNGSIRGAINSDHSPILLDTNPRDCFAHRPFRFEAAWVRDNGCNSIVEKAWNEETTGPALVRLCKKQATTRSALRKWNKEVFGHCQVNINRLMDKISDIQKNPPSEDNGRAEEALQLELSEWLTRCEILWKQKSRELWLKEGDRNSKFFHLSTIIRRRHNNIDAIKSGDGSWVTSSKDIRLLFFNSFKNMFTEEEVSFPDHLENLILPCITEEENATLRSIPSPEEIKATLFQMHDMKAPGPDGFPVLFYKEFWHIVGEAVTQAVTSFFEVGRLPKEEVLSRMLDKELCSGNISGAKASARGPAVTHVMYADDIVLFSKATRNDAEILTKCLDRSPSKDFKCLLDKLENKLSGWRSRCFSWASRCTLINSVAQALPNYTLSSFNIPKTICDKLDSITRRFWWKPKEKEGRFLAWKAWDVLCRPKSAGGLSFRKTKDTNSAFLSKIAWMVCSGERSICMDILRAKYKVGNDWLRADPPKTASPTWRAIERAKKLVEKGACYQFGDGRTINV</sequence>
<dbReference type="Proteomes" id="UP001459277">
    <property type="component" value="Unassembled WGS sequence"/>
</dbReference>
<proteinExistence type="predicted"/>
<dbReference type="AlphaFoldDB" id="A0AAW2DUG0"/>
<accession>A0AAW2DUG0</accession>
<dbReference type="EMBL" id="JAZDWU010000001">
    <property type="protein sequence ID" value="KAL0014283.1"/>
    <property type="molecule type" value="Genomic_DNA"/>
</dbReference>
<reference evidence="1 2" key="1">
    <citation type="submission" date="2024-01" db="EMBL/GenBank/DDBJ databases">
        <title>A telomere-to-telomere, gap-free genome of sweet tea (Lithocarpus litseifolius).</title>
        <authorList>
            <person name="Zhou J."/>
        </authorList>
    </citation>
    <scope>NUCLEOTIDE SEQUENCE [LARGE SCALE GENOMIC DNA]</scope>
    <source>
        <strain evidence="1">Zhou-2022a</strain>
        <tissue evidence="1">Leaf</tissue>
    </source>
</reference>
<evidence type="ECO:0000313" key="2">
    <source>
        <dbReference type="Proteomes" id="UP001459277"/>
    </source>
</evidence>
<dbReference type="PANTHER" id="PTHR33116">
    <property type="entry name" value="REVERSE TRANSCRIPTASE ZINC-BINDING DOMAIN-CONTAINING PROTEIN-RELATED-RELATED"/>
    <property type="match status" value="1"/>
</dbReference>
<dbReference type="InterPro" id="IPR036691">
    <property type="entry name" value="Endo/exonu/phosph_ase_sf"/>
</dbReference>
<dbReference type="Gene3D" id="3.60.10.10">
    <property type="entry name" value="Endonuclease/exonuclease/phosphatase"/>
    <property type="match status" value="1"/>
</dbReference>
<comment type="caution">
    <text evidence="1">The sequence shown here is derived from an EMBL/GenBank/DDBJ whole genome shotgun (WGS) entry which is preliminary data.</text>
</comment>
<keyword evidence="2" id="KW-1185">Reference proteome</keyword>
<dbReference type="SUPFAM" id="SSF56219">
    <property type="entry name" value="DNase I-like"/>
    <property type="match status" value="1"/>
</dbReference>
<evidence type="ECO:0000313" key="1">
    <source>
        <dbReference type="EMBL" id="KAL0014283.1"/>
    </source>
</evidence>
<evidence type="ECO:0008006" key="3">
    <source>
        <dbReference type="Google" id="ProtNLM"/>
    </source>
</evidence>
<organism evidence="1 2">
    <name type="scientific">Lithocarpus litseifolius</name>
    <dbReference type="NCBI Taxonomy" id="425828"/>
    <lineage>
        <taxon>Eukaryota</taxon>
        <taxon>Viridiplantae</taxon>
        <taxon>Streptophyta</taxon>
        <taxon>Embryophyta</taxon>
        <taxon>Tracheophyta</taxon>
        <taxon>Spermatophyta</taxon>
        <taxon>Magnoliopsida</taxon>
        <taxon>eudicotyledons</taxon>
        <taxon>Gunneridae</taxon>
        <taxon>Pentapetalae</taxon>
        <taxon>rosids</taxon>
        <taxon>fabids</taxon>
        <taxon>Fagales</taxon>
        <taxon>Fagaceae</taxon>
        <taxon>Lithocarpus</taxon>
    </lineage>
</organism>
<protein>
    <recommendedName>
        <fullName evidence="3">Reverse transcriptase</fullName>
    </recommendedName>
</protein>
<name>A0AAW2DUG0_9ROSI</name>
<dbReference type="PANTHER" id="PTHR33116:SF78">
    <property type="entry name" value="OS12G0587133 PROTEIN"/>
    <property type="match status" value="1"/>
</dbReference>
<gene>
    <name evidence="1" type="ORF">SO802_001352</name>
</gene>